<reference evidence="1 2" key="1">
    <citation type="submission" date="2016-02" db="EMBL/GenBank/DDBJ databases">
        <title>Genome analysis of coral dinoflagellate symbionts highlights evolutionary adaptations to a symbiotic lifestyle.</title>
        <authorList>
            <person name="Aranda M."/>
            <person name="Li Y."/>
            <person name="Liew Y.J."/>
            <person name="Baumgarten S."/>
            <person name="Simakov O."/>
            <person name="Wilson M."/>
            <person name="Piel J."/>
            <person name="Ashoor H."/>
            <person name="Bougouffa S."/>
            <person name="Bajic V.B."/>
            <person name="Ryu T."/>
            <person name="Ravasi T."/>
            <person name="Bayer T."/>
            <person name="Micklem G."/>
            <person name="Kim H."/>
            <person name="Bhak J."/>
            <person name="Lajeunesse T.C."/>
            <person name="Voolstra C.R."/>
        </authorList>
    </citation>
    <scope>NUCLEOTIDE SEQUENCE [LARGE SCALE GENOMIC DNA]</scope>
    <source>
        <strain evidence="1 2">CCMP2467</strain>
    </source>
</reference>
<protein>
    <submittedName>
        <fullName evidence="1">Uncharacterized protein</fullName>
    </submittedName>
</protein>
<evidence type="ECO:0000313" key="1">
    <source>
        <dbReference type="EMBL" id="OLP97732.1"/>
    </source>
</evidence>
<dbReference type="EMBL" id="LSRX01000423">
    <property type="protein sequence ID" value="OLP97732.1"/>
    <property type="molecule type" value="Genomic_DNA"/>
</dbReference>
<proteinExistence type="predicted"/>
<accession>A0A1Q9DRD5</accession>
<evidence type="ECO:0000313" key="2">
    <source>
        <dbReference type="Proteomes" id="UP000186817"/>
    </source>
</evidence>
<gene>
    <name evidence="1" type="ORF">AK812_SmicGene19896</name>
</gene>
<comment type="caution">
    <text evidence="1">The sequence shown here is derived from an EMBL/GenBank/DDBJ whole genome shotgun (WGS) entry which is preliminary data.</text>
</comment>
<sequence>MGEPDRKRSCVACGLLPEGLTRILLLQVAKVPRSTLGEAVEQGLHQVMLSLLHDPVAADALRAIHASTELWEECYRPEDIDPERSSWAVPTAFVDRLQTDMKLRVEQDMRIADFYVLPLMLYGPDGSCVALDFDTTSPPWLPEAEQPRHLFQLLKQRHLALWKIPLIWLRSCPLAKLEEEGPSLKAALRRALIPEP</sequence>
<organism evidence="1 2">
    <name type="scientific">Symbiodinium microadriaticum</name>
    <name type="common">Dinoflagellate</name>
    <name type="synonym">Zooxanthella microadriatica</name>
    <dbReference type="NCBI Taxonomy" id="2951"/>
    <lineage>
        <taxon>Eukaryota</taxon>
        <taxon>Sar</taxon>
        <taxon>Alveolata</taxon>
        <taxon>Dinophyceae</taxon>
        <taxon>Suessiales</taxon>
        <taxon>Symbiodiniaceae</taxon>
        <taxon>Symbiodinium</taxon>
    </lineage>
</organism>
<dbReference type="OrthoDB" id="413244at2759"/>
<dbReference type="Proteomes" id="UP000186817">
    <property type="component" value="Unassembled WGS sequence"/>
</dbReference>
<dbReference type="AlphaFoldDB" id="A0A1Q9DRD5"/>
<name>A0A1Q9DRD5_SYMMI</name>
<keyword evidence="2" id="KW-1185">Reference proteome</keyword>